<proteinExistence type="predicted"/>
<reference evidence="2 3" key="1">
    <citation type="journal article" date="2014" name="Int. J. Syst. Evol. Microbiol.">
        <title>Rhodoluna lacicola gen. nov., sp. nov., a planktonic freshwater bacterium with stream-lined genome.</title>
        <authorList>
            <person name="Hahn M."/>
            <person name="Schmidt J."/>
            <person name="Taipale S.J."/>
            <person name="Doolittle W.F."/>
            <person name="Koll U."/>
        </authorList>
    </citation>
    <scope>NUCLEOTIDE SEQUENCE [LARGE SCALE GENOMIC DNA]</scope>
    <source>
        <strain evidence="2 3">MWH-Ta8</strain>
    </source>
</reference>
<gene>
    <name evidence="2" type="ORF">Rhola_00003410</name>
</gene>
<name>A0A060JKS0_9MICO</name>
<sequence>MGTSTGNETEGDGDEEGAGVGDEGEVGLWVGLGDGVASTAIAGAASAITNAEAAVVAKSERVIRGIYLKIDFPGFIK</sequence>
<organism evidence="2 3">
    <name type="scientific">Rhodoluna lacicola</name>
    <dbReference type="NCBI Taxonomy" id="529884"/>
    <lineage>
        <taxon>Bacteria</taxon>
        <taxon>Bacillati</taxon>
        <taxon>Actinomycetota</taxon>
        <taxon>Actinomycetes</taxon>
        <taxon>Micrococcales</taxon>
        <taxon>Microbacteriaceae</taxon>
        <taxon>Luna cluster</taxon>
        <taxon>Luna-1 subcluster</taxon>
        <taxon>Rhodoluna</taxon>
    </lineage>
</organism>
<dbReference type="KEGG" id="rla:Rhola_00003410"/>
<dbReference type="HOGENOM" id="CLU_2635705_0_0_11"/>
<evidence type="ECO:0000256" key="1">
    <source>
        <dbReference type="SAM" id="MobiDB-lite"/>
    </source>
</evidence>
<protein>
    <submittedName>
        <fullName evidence="2">Uncharacterized protein</fullName>
    </submittedName>
</protein>
<feature type="compositionally biased region" description="Acidic residues" evidence="1">
    <location>
        <begin position="9"/>
        <end position="25"/>
    </location>
</feature>
<dbReference type="AlphaFoldDB" id="A0A060JKS0"/>
<keyword evidence="3" id="KW-1185">Reference proteome</keyword>
<feature type="region of interest" description="Disordered" evidence="1">
    <location>
        <begin position="1"/>
        <end position="26"/>
    </location>
</feature>
<evidence type="ECO:0000313" key="3">
    <source>
        <dbReference type="Proteomes" id="UP000067708"/>
    </source>
</evidence>
<dbReference type="Proteomes" id="UP000067708">
    <property type="component" value="Chromosome"/>
</dbReference>
<evidence type="ECO:0000313" key="2">
    <source>
        <dbReference type="EMBL" id="AIC47163.1"/>
    </source>
</evidence>
<dbReference type="RefSeq" id="WP_038501948.1">
    <property type="nucleotide sequence ID" value="NZ_CP007490.1"/>
</dbReference>
<dbReference type="EMBL" id="CP007490">
    <property type="protein sequence ID" value="AIC47163.1"/>
    <property type="molecule type" value="Genomic_DNA"/>
</dbReference>
<accession>A0A060JKS0</accession>